<name>A0ACB9R8K5_9MYRT</name>
<keyword evidence="2" id="KW-1185">Reference proteome</keyword>
<evidence type="ECO:0000313" key="2">
    <source>
        <dbReference type="Proteomes" id="UP001057402"/>
    </source>
</evidence>
<protein>
    <submittedName>
        <fullName evidence="1">Uncharacterized protein</fullName>
    </submittedName>
</protein>
<comment type="caution">
    <text evidence="1">The sequence shown here is derived from an EMBL/GenBank/DDBJ whole genome shotgun (WGS) entry which is preliminary data.</text>
</comment>
<reference evidence="2" key="1">
    <citation type="journal article" date="2023" name="Front. Plant Sci.">
        <title>Chromosomal-level genome assembly of Melastoma candidum provides insights into trichome evolution.</title>
        <authorList>
            <person name="Zhong Y."/>
            <person name="Wu W."/>
            <person name="Sun C."/>
            <person name="Zou P."/>
            <person name="Liu Y."/>
            <person name="Dai S."/>
            <person name="Zhou R."/>
        </authorList>
    </citation>
    <scope>NUCLEOTIDE SEQUENCE [LARGE SCALE GENOMIC DNA]</scope>
</reference>
<dbReference type="Proteomes" id="UP001057402">
    <property type="component" value="Chromosome 4"/>
</dbReference>
<dbReference type="EMBL" id="CM042883">
    <property type="protein sequence ID" value="KAI4375451.1"/>
    <property type="molecule type" value="Genomic_DNA"/>
</dbReference>
<evidence type="ECO:0000313" key="1">
    <source>
        <dbReference type="EMBL" id="KAI4375451.1"/>
    </source>
</evidence>
<sequence>MSQLHPHFLFFLVLLTLILATSQSPLANDYYNCSTTVACGNLVNVGFPFWGSGRGSSCGHPELELSCENGTTPMIVLNDVKYIVLGYFPPTSVLRVARADYSGGICPMEYLSTTLDPSLCEIVSGYSNYTLLYGCPHITNLSGQFSCTVNGVSNQDGYLILGSVPSGTCYGRVVVPLSNMMLSSSGNSVYGMEEALRAGFEVKLNIDTLECYECSTQNGVCGYDWSSNQTTCYCAGGCNSTTPAESPESHVSTRASGRSTSMSLGVVLGIGGAGIAVVLLGICGFLLLRRKRGEVGLRSTSRDSSNAPTNKLLHFSASRFSGNTLSFASSKSGLGKGNSTYFGVHVFDYGELEVATRNFDPSRELGDGGFGTVYHGELRDGRAVAVKRLYEHNVKRVEQFMNEIEILQRLDHPNLVRLYGCTSRRSQELLLVYEFIPNGTVADHIGRSRTSSGWLPWGTRLNIAIETADALAYLHESDIIHRDVKTNNILLDHDFRVKVADFGLSRLFPTDVTHVSTAPQGTPGYVDPEYYQCYQLTEKSDVYSFGVVLCELISSKPAVDTNRHRHDINLASMAMNRIRSQLLHELVDPCLGFDVDYTVRRAVRSVAELAFRCLQEDRDMRPGMVEVLEVLRVIKSDCTDNNNKRKAEVMGEAPDGQKGRDIVDTGASNQEVMDLRLEEMGLLRSTMPPPPLVPSPGSGSSSPKGINSV</sequence>
<accession>A0ACB9R8K5</accession>
<organism evidence="1 2">
    <name type="scientific">Melastoma candidum</name>
    <dbReference type="NCBI Taxonomy" id="119954"/>
    <lineage>
        <taxon>Eukaryota</taxon>
        <taxon>Viridiplantae</taxon>
        <taxon>Streptophyta</taxon>
        <taxon>Embryophyta</taxon>
        <taxon>Tracheophyta</taxon>
        <taxon>Spermatophyta</taxon>
        <taxon>Magnoliopsida</taxon>
        <taxon>eudicotyledons</taxon>
        <taxon>Gunneridae</taxon>
        <taxon>Pentapetalae</taxon>
        <taxon>rosids</taxon>
        <taxon>malvids</taxon>
        <taxon>Myrtales</taxon>
        <taxon>Melastomataceae</taxon>
        <taxon>Melastomatoideae</taxon>
        <taxon>Melastomateae</taxon>
        <taxon>Melastoma</taxon>
    </lineage>
</organism>
<proteinExistence type="predicted"/>
<gene>
    <name evidence="1" type="ORF">MLD38_013317</name>
</gene>